<dbReference type="GO" id="GO:0016020">
    <property type="term" value="C:membrane"/>
    <property type="evidence" value="ECO:0007669"/>
    <property type="project" value="UniProtKB-SubCell"/>
</dbReference>
<feature type="transmembrane region" description="Helical" evidence="6">
    <location>
        <begin position="90"/>
        <end position="109"/>
    </location>
</feature>
<evidence type="ECO:0000313" key="8">
    <source>
        <dbReference type="EMBL" id="KAK7734723.1"/>
    </source>
</evidence>
<feature type="transmembrane region" description="Helical" evidence="6">
    <location>
        <begin position="121"/>
        <end position="144"/>
    </location>
</feature>
<evidence type="ECO:0000256" key="3">
    <source>
        <dbReference type="ARBA" id="ARBA00022989"/>
    </source>
</evidence>
<dbReference type="PANTHER" id="PTHR33048:SF47">
    <property type="entry name" value="INTEGRAL MEMBRANE PROTEIN-RELATED"/>
    <property type="match status" value="1"/>
</dbReference>
<keyword evidence="3 6" id="KW-1133">Transmembrane helix</keyword>
<feature type="transmembrane region" description="Helical" evidence="6">
    <location>
        <begin position="156"/>
        <end position="179"/>
    </location>
</feature>
<evidence type="ECO:0000256" key="6">
    <source>
        <dbReference type="SAM" id="Phobius"/>
    </source>
</evidence>
<evidence type="ECO:0000259" key="7">
    <source>
        <dbReference type="Pfam" id="PF20684"/>
    </source>
</evidence>
<reference evidence="8 9" key="1">
    <citation type="journal article" date="2023" name="PLoS ONE">
        <title>Cytospora paraplurivora sp. nov. isolated from orchards with fruit tree decline syndrome in Ontario, Canada.</title>
        <authorList>
            <person name="Ilyukhin E."/>
            <person name="Nguyen H.D.T."/>
            <person name="Castle A.J."/>
            <person name="Ellouze W."/>
        </authorList>
    </citation>
    <scope>NUCLEOTIDE SEQUENCE [LARGE SCALE GENOMIC DNA]</scope>
    <source>
        <strain evidence="8 9">FDS-564</strain>
    </source>
</reference>
<dbReference type="PANTHER" id="PTHR33048">
    <property type="entry name" value="PTH11-LIKE INTEGRAL MEMBRANE PROTEIN (AFU_ORTHOLOGUE AFUA_5G11245)"/>
    <property type="match status" value="1"/>
</dbReference>
<name>A0AAN9U1U8_9PEZI</name>
<feature type="transmembrane region" description="Helical" evidence="6">
    <location>
        <begin position="6"/>
        <end position="26"/>
    </location>
</feature>
<dbReference type="EMBL" id="JAJSPL020000042">
    <property type="protein sequence ID" value="KAK7734723.1"/>
    <property type="molecule type" value="Genomic_DNA"/>
</dbReference>
<evidence type="ECO:0000256" key="1">
    <source>
        <dbReference type="ARBA" id="ARBA00004141"/>
    </source>
</evidence>
<comment type="subcellular location">
    <subcellularLocation>
        <location evidence="1">Membrane</location>
        <topology evidence="1">Multi-pass membrane protein</topology>
    </subcellularLocation>
</comment>
<sequence length="291" mass="32714">MKLLFAEAFLLPFAICFSKAAILLMYRQIFTIDKKMRMAIWVGLFADFIIYGASLIIVPYFEAPHVGETWAGLIINQRPARIVATGTEQGSLAVFLDLYIFVLPIPRLYTLKLESRRKQKLLCIFGTALLGVIASVLGLVYRIALMHTEDGTWSEARVFMCIMAENFISLIVACMPSFVRFFNTIVVESSIFKSLNSMLEGINRTTARKSTPCDKDREPCYIPEYKTEPDSSYLVSPMDQPVGGIYYELDAGPDTCVSGSGVQAAYELEGCGVMRTPQDSQTFYYHEHDMC</sequence>
<evidence type="ECO:0000313" key="9">
    <source>
        <dbReference type="Proteomes" id="UP001320245"/>
    </source>
</evidence>
<feature type="domain" description="Rhodopsin" evidence="7">
    <location>
        <begin position="4"/>
        <end position="182"/>
    </location>
</feature>
<evidence type="ECO:0000256" key="5">
    <source>
        <dbReference type="ARBA" id="ARBA00038359"/>
    </source>
</evidence>
<evidence type="ECO:0000256" key="2">
    <source>
        <dbReference type="ARBA" id="ARBA00022692"/>
    </source>
</evidence>
<keyword evidence="4 6" id="KW-0472">Membrane</keyword>
<dbReference type="InterPro" id="IPR052337">
    <property type="entry name" value="SAT4-like"/>
</dbReference>
<proteinExistence type="inferred from homology"/>
<organism evidence="8 9">
    <name type="scientific">Cytospora paraplurivora</name>
    <dbReference type="NCBI Taxonomy" id="2898453"/>
    <lineage>
        <taxon>Eukaryota</taxon>
        <taxon>Fungi</taxon>
        <taxon>Dikarya</taxon>
        <taxon>Ascomycota</taxon>
        <taxon>Pezizomycotina</taxon>
        <taxon>Sordariomycetes</taxon>
        <taxon>Sordariomycetidae</taxon>
        <taxon>Diaporthales</taxon>
        <taxon>Cytosporaceae</taxon>
        <taxon>Cytospora</taxon>
    </lineage>
</organism>
<feature type="transmembrane region" description="Helical" evidence="6">
    <location>
        <begin position="38"/>
        <end position="61"/>
    </location>
</feature>
<evidence type="ECO:0000256" key="4">
    <source>
        <dbReference type="ARBA" id="ARBA00023136"/>
    </source>
</evidence>
<dbReference type="Pfam" id="PF20684">
    <property type="entry name" value="Fung_rhodopsin"/>
    <property type="match status" value="1"/>
</dbReference>
<gene>
    <name evidence="8" type="ORF">SLS53_007829</name>
</gene>
<dbReference type="AlphaFoldDB" id="A0AAN9U1U8"/>
<comment type="caution">
    <text evidence="8">The sequence shown here is derived from an EMBL/GenBank/DDBJ whole genome shotgun (WGS) entry which is preliminary data.</text>
</comment>
<comment type="similarity">
    <text evidence="5">Belongs to the SAT4 family.</text>
</comment>
<accession>A0AAN9U1U8</accession>
<protein>
    <recommendedName>
        <fullName evidence="7">Rhodopsin domain-containing protein</fullName>
    </recommendedName>
</protein>
<dbReference type="InterPro" id="IPR049326">
    <property type="entry name" value="Rhodopsin_dom_fungi"/>
</dbReference>
<keyword evidence="9" id="KW-1185">Reference proteome</keyword>
<keyword evidence="2 6" id="KW-0812">Transmembrane</keyword>
<dbReference type="Proteomes" id="UP001320245">
    <property type="component" value="Unassembled WGS sequence"/>
</dbReference>